<proteinExistence type="predicted"/>
<protein>
    <recommendedName>
        <fullName evidence="3">Protein chibby homolog 1</fullName>
    </recommendedName>
</protein>
<evidence type="ECO:0000313" key="2">
    <source>
        <dbReference type="EMBL" id="JAT90899.1"/>
    </source>
</evidence>
<sequence>MSLLLQFYLQLLYLRFECFRHKMPLFSSKFAPKTIPVRRQDTSVIKNEFGSDYAAKELSLDMGPLKIKLGDFEVSYEDGQWIPASGKAGAAHKENIRLKKELEQLEEENNMLRLKFEILLDMMTDKTVEAEQAELQRAQSLGSLKGKSKKQRWS</sequence>
<name>A0A1E1WV30_PECGO</name>
<keyword evidence="1" id="KW-0175">Coiled coil</keyword>
<gene>
    <name evidence="2" type="ORF">g.6011</name>
</gene>
<dbReference type="OrthoDB" id="2145765at2759"/>
<dbReference type="Pfam" id="PF14645">
    <property type="entry name" value="Chibby"/>
    <property type="match status" value="1"/>
</dbReference>
<reference evidence="2" key="1">
    <citation type="submission" date="2015-09" db="EMBL/GenBank/DDBJ databases">
        <title>De novo assembly of Pectinophora gossypiella (Pink Bollworm) gut transcriptome.</title>
        <authorList>
            <person name="Tassone E.E."/>
        </authorList>
    </citation>
    <scope>NUCLEOTIDE SEQUENCE</scope>
</reference>
<dbReference type="AlphaFoldDB" id="A0A1E1WV30"/>
<dbReference type="EMBL" id="GDQN01000155">
    <property type="protein sequence ID" value="JAT90899.1"/>
    <property type="molecule type" value="Transcribed_RNA"/>
</dbReference>
<evidence type="ECO:0000256" key="1">
    <source>
        <dbReference type="SAM" id="Coils"/>
    </source>
</evidence>
<feature type="coiled-coil region" evidence="1">
    <location>
        <begin position="88"/>
        <end position="122"/>
    </location>
</feature>
<organism evidence="2">
    <name type="scientific">Pectinophora gossypiella</name>
    <name type="common">Cotton pink bollworm</name>
    <name type="synonym">Depressaria gossypiella</name>
    <dbReference type="NCBI Taxonomy" id="13191"/>
    <lineage>
        <taxon>Eukaryota</taxon>
        <taxon>Metazoa</taxon>
        <taxon>Ecdysozoa</taxon>
        <taxon>Arthropoda</taxon>
        <taxon>Hexapoda</taxon>
        <taxon>Insecta</taxon>
        <taxon>Pterygota</taxon>
        <taxon>Neoptera</taxon>
        <taxon>Endopterygota</taxon>
        <taxon>Lepidoptera</taxon>
        <taxon>Glossata</taxon>
        <taxon>Ditrysia</taxon>
        <taxon>Gelechioidea</taxon>
        <taxon>Gelechiidae</taxon>
        <taxon>Apatetrinae</taxon>
        <taxon>Pectinophora</taxon>
    </lineage>
</organism>
<evidence type="ECO:0008006" key="3">
    <source>
        <dbReference type="Google" id="ProtNLM"/>
    </source>
</evidence>
<accession>A0A1E1WV30</accession>
<dbReference type="InterPro" id="IPR028118">
    <property type="entry name" value="Chibby_fam"/>
</dbReference>